<accession>A0ABD5FFJ5</accession>
<organism evidence="1 2">
    <name type="scientific">Enterococcus avium</name>
    <name type="common">Streptococcus avium</name>
    <dbReference type="NCBI Taxonomy" id="33945"/>
    <lineage>
        <taxon>Bacteria</taxon>
        <taxon>Bacillati</taxon>
        <taxon>Bacillota</taxon>
        <taxon>Bacilli</taxon>
        <taxon>Lactobacillales</taxon>
        <taxon>Enterococcaceae</taxon>
        <taxon>Enterococcus</taxon>
    </lineage>
</organism>
<comment type="caution">
    <text evidence="1">The sequence shown here is derived from an EMBL/GenBank/DDBJ whole genome shotgun (WGS) entry which is preliminary data.</text>
</comment>
<evidence type="ECO:0000313" key="2">
    <source>
        <dbReference type="Proteomes" id="UP001264335"/>
    </source>
</evidence>
<sequence>MERQLLECKFCNQKALMHVDDEGSFGGMGVSWDHYICKVCLSEKDVSVKWDTEIIKWTKRDKFMVRTDDDAREIYHSLVS</sequence>
<dbReference type="RefSeq" id="WP_311902202.1">
    <property type="nucleotide sequence ID" value="NZ_JARPWF010000233.1"/>
</dbReference>
<reference evidence="1 2" key="1">
    <citation type="submission" date="2023-03" db="EMBL/GenBank/DDBJ databases">
        <authorList>
            <person name="Shen W."/>
            <person name="Cai J."/>
        </authorList>
    </citation>
    <scope>NUCLEOTIDE SEQUENCE [LARGE SCALE GENOMIC DNA]</scope>
    <source>
        <strain evidence="1 2">Y2</strain>
    </source>
</reference>
<proteinExistence type="predicted"/>
<dbReference type="EMBL" id="JARPWY010000178">
    <property type="protein sequence ID" value="MDT2517104.1"/>
    <property type="molecule type" value="Genomic_DNA"/>
</dbReference>
<evidence type="ECO:0008006" key="3">
    <source>
        <dbReference type="Google" id="ProtNLM"/>
    </source>
</evidence>
<dbReference type="AlphaFoldDB" id="A0ABD5FFJ5"/>
<protein>
    <recommendedName>
        <fullName evidence="3">3'-5' exonuclease</fullName>
    </recommendedName>
</protein>
<gene>
    <name evidence="1" type="ORF">P7D79_23060</name>
</gene>
<name>A0ABD5FFJ5_ENTAV</name>
<dbReference type="Proteomes" id="UP001264335">
    <property type="component" value="Unassembled WGS sequence"/>
</dbReference>
<evidence type="ECO:0000313" key="1">
    <source>
        <dbReference type="EMBL" id="MDT2517104.1"/>
    </source>
</evidence>